<dbReference type="SMART" id="SM00387">
    <property type="entry name" value="HATPase_c"/>
    <property type="match status" value="1"/>
</dbReference>
<keyword evidence="6" id="KW-0902">Two-component regulatory system</keyword>
<gene>
    <name evidence="9" type="ORF">QTN89_14110</name>
</gene>
<organism evidence="9 10">
    <name type="scientific">Roseiconus lacunae</name>
    <dbReference type="NCBI Taxonomy" id="2605694"/>
    <lineage>
        <taxon>Bacteria</taxon>
        <taxon>Pseudomonadati</taxon>
        <taxon>Planctomycetota</taxon>
        <taxon>Planctomycetia</taxon>
        <taxon>Pirellulales</taxon>
        <taxon>Pirellulaceae</taxon>
        <taxon>Roseiconus</taxon>
    </lineage>
</organism>
<keyword evidence="5 9" id="KW-0418">Kinase</keyword>
<dbReference type="PROSITE" id="PS50109">
    <property type="entry name" value="HIS_KIN"/>
    <property type="match status" value="1"/>
</dbReference>
<keyword evidence="7" id="KW-0472">Membrane</keyword>
<dbReference type="EC" id="2.7.13.3" evidence="2"/>
<dbReference type="SUPFAM" id="SSF55785">
    <property type="entry name" value="PYP-like sensor domain (PAS domain)"/>
    <property type="match status" value="1"/>
</dbReference>
<accession>A0ABT7PJA3</accession>
<dbReference type="GO" id="GO:0016301">
    <property type="term" value="F:kinase activity"/>
    <property type="evidence" value="ECO:0007669"/>
    <property type="project" value="UniProtKB-KW"/>
</dbReference>
<dbReference type="PANTHER" id="PTHR43711:SF1">
    <property type="entry name" value="HISTIDINE KINASE 1"/>
    <property type="match status" value="1"/>
</dbReference>
<dbReference type="InterPro" id="IPR005467">
    <property type="entry name" value="His_kinase_dom"/>
</dbReference>
<dbReference type="Gene3D" id="3.30.565.10">
    <property type="entry name" value="Histidine kinase-like ATPase, C-terminal domain"/>
    <property type="match status" value="1"/>
</dbReference>
<keyword evidence="10" id="KW-1185">Reference proteome</keyword>
<sequence>MTELAGDTIVSPSVAFESDSATERIVEIASPTKRSRRQPLITTRIGILFFVVSCCALAGSIASASFPNDRAFVSMVWIGTVAACALCGLFSIRSVRTLRTIESELRQSLGAPARWKTVRPLIGADPITEAWNELLQEAASATDADDSRSMATLDQEAVTLARAMRGLPTAWVITDLDGRMRFISPPACGLFGLADRANHGGRDLLDLLSLRTGTDTEIAKRNRLLSNVRMIHERHQVEIGGERVHLRISRSRLDGRVGDGEGMAWILSDVTQQALATQSRDQFLMTATHELRTPLNNLQAYAEALAAEEQLEVERQKEFCNVIVSESHRLGRLVDQLLTVGQMEAGSMVANRHELEILPMVEYATDQMRAQAEQKQQRLSTELPPKLPTVFGDRDKLQAALVNLVGNAVKYTPDHGEIIVRCGIHEGCVRIDVQDNGPGIDPDEQEKVFEKFYRGTNIANSQMRGNGLGLAFTREVVRMHGGEVELKSQPDHGATFTMRLPIGGQSRSGI</sequence>
<evidence type="ECO:0000256" key="2">
    <source>
        <dbReference type="ARBA" id="ARBA00012438"/>
    </source>
</evidence>
<dbReference type="PRINTS" id="PR00344">
    <property type="entry name" value="BCTRLSENSOR"/>
</dbReference>
<dbReference type="Pfam" id="PF02518">
    <property type="entry name" value="HATPase_c"/>
    <property type="match status" value="1"/>
</dbReference>
<dbReference type="Gene3D" id="3.30.450.20">
    <property type="entry name" value="PAS domain"/>
    <property type="match status" value="1"/>
</dbReference>
<dbReference type="EMBL" id="JASZZN010000009">
    <property type="protein sequence ID" value="MDM4016575.1"/>
    <property type="molecule type" value="Genomic_DNA"/>
</dbReference>
<dbReference type="CDD" id="cd00075">
    <property type="entry name" value="HATPase"/>
    <property type="match status" value="1"/>
</dbReference>
<evidence type="ECO:0000259" key="8">
    <source>
        <dbReference type="PROSITE" id="PS50109"/>
    </source>
</evidence>
<dbReference type="InterPro" id="IPR003594">
    <property type="entry name" value="HATPase_dom"/>
</dbReference>
<dbReference type="Proteomes" id="UP001239462">
    <property type="component" value="Unassembled WGS sequence"/>
</dbReference>
<evidence type="ECO:0000256" key="4">
    <source>
        <dbReference type="ARBA" id="ARBA00022679"/>
    </source>
</evidence>
<dbReference type="InterPro" id="IPR013656">
    <property type="entry name" value="PAS_4"/>
</dbReference>
<comment type="caution">
    <text evidence="9">The sequence shown here is derived from an EMBL/GenBank/DDBJ whole genome shotgun (WGS) entry which is preliminary data.</text>
</comment>
<evidence type="ECO:0000256" key="6">
    <source>
        <dbReference type="ARBA" id="ARBA00023012"/>
    </source>
</evidence>
<dbReference type="Pfam" id="PF00512">
    <property type="entry name" value="HisKA"/>
    <property type="match status" value="1"/>
</dbReference>
<dbReference type="SMART" id="SM00388">
    <property type="entry name" value="HisKA"/>
    <property type="match status" value="1"/>
</dbReference>
<protein>
    <recommendedName>
        <fullName evidence="2">histidine kinase</fullName>
        <ecNumber evidence="2">2.7.13.3</ecNumber>
    </recommendedName>
</protein>
<evidence type="ECO:0000256" key="1">
    <source>
        <dbReference type="ARBA" id="ARBA00000085"/>
    </source>
</evidence>
<evidence type="ECO:0000313" key="9">
    <source>
        <dbReference type="EMBL" id="MDM4016575.1"/>
    </source>
</evidence>
<feature type="transmembrane region" description="Helical" evidence="7">
    <location>
        <begin position="72"/>
        <end position="92"/>
    </location>
</feature>
<comment type="catalytic activity">
    <reaction evidence="1">
        <text>ATP + protein L-histidine = ADP + protein N-phospho-L-histidine.</text>
        <dbReference type="EC" id="2.7.13.3"/>
    </reaction>
</comment>
<dbReference type="Gene3D" id="1.10.287.130">
    <property type="match status" value="1"/>
</dbReference>
<evidence type="ECO:0000256" key="7">
    <source>
        <dbReference type="SAM" id="Phobius"/>
    </source>
</evidence>
<dbReference type="Pfam" id="PF08448">
    <property type="entry name" value="PAS_4"/>
    <property type="match status" value="1"/>
</dbReference>
<evidence type="ECO:0000256" key="3">
    <source>
        <dbReference type="ARBA" id="ARBA00022553"/>
    </source>
</evidence>
<feature type="transmembrane region" description="Helical" evidence="7">
    <location>
        <begin position="45"/>
        <end position="66"/>
    </location>
</feature>
<dbReference type="PANTHER" id="PTHR43711">
    <property type="entry name" value="TWO-COMPONENT HISTIDINE KINASE"/>
    <property type="match status" value="1"/>
</dbReference>
<reference evidence="9 10" key="1">
    <citation type="submission" date="2023-06" db="EMBL/GenBank/DDBJ databases">
        <title>Roseiconus lacunae JC819 isolated from Gulf of Mannar region, Tamil Nadu.</title>
        <authorList>
            <person name="Pk S."/>
            <person name="Ch S."/>
            <person name="Ch V.R."/>
        </authorList>
    </citation>
    <scope>NUCLEOTIDE SEQUENCE [LARGE SCALE GENOMIC DNA]</scope>
    <source>
        <strain evidence="9 10">JC819</strain>
    </source>
</reference>
<dbReference type="InterPro" id="IPR003661">
    <property type="entry name" value="HisK_dim/P_dom"/>
</dbReference>
<dbReference type="InterPro" id="IPR035965">
    <property type="entry name" value="PAS-like_dom_sf"/>
</dbReference>
<feature type="domain" description="Histidine kinase" evidence="8">
    <location>
        <begin position="286"/>
        <end position="504"/>
    </location>
</feature>
<dbReference type="InterPro" id="IPR050736">
    <property type="entry name" value="Sensor_HK_Regulatory"/>
</dbReference>
<keyword evidence="4" id="KW-0808">Transferase</keyword>
<dbReference type="SUPFAM" id="SSF47384">
    <property type="entry name" value="Homodimeric domain of signal transducing histidine kinase"/>
    <property type="match status" value="1"/>
</dbReference>
<keyword evidence="7" id="KW-0812">Transmembrane</keyword>
<keyword evidence="7" id="KW-1133">Transmembrane helix</keyword>
<dbReference type="InterPro" id="IPR036890">
    <property type="entry name" value="HATPase_C_sf"/>
</dbReference>
<dbReference type="InterPro" id="IPR004358">
    <property type="entry name" value="Sig_transdc_His_kin-like_C"/>
</dbReference>
<dbReference type="RefSeq" id="WP_289164225.1">
    <property type="nucleotide sequence ID" value="NZ_JASZZN010000009.1"/>
</dbReference>
<name>A0ABT7PJA3_9BACT</name>
<dbReference type="InterPro" id="IPR036097">
    <property type="entry name" value="HisK_dim/P_sf"/>
</dbReference>
<dbReference type="SUPFAM" id="SSF55874">
    <property type="entry name" value="ATPase domain of HSP90 chaperone/DNA topoisomerase II/histidine kinase"/>
    <property type="match status" value="1"/>
</dbReference>
<dbReference type="CDD" id="cd00082">
    <property type="entry name" value="HisKA"/>
    <property type="match status" value="1"/>
</dbReference>
<keyword evidence="3" id="KW-0597">Phosphoprotein</keyword>
<evidence type="ECO:0000256" key="5">
    <source>
        <dbReference type="ARBA" id="ARBA00022777"/>
    </source>
</evidence>
<proteinExistence type="predicted"/>
<evidence type="ECO:0000313" key="10">
    <source>
        <dbReference type="Proteomes" id="UP001239462"/>
    </source>
</evidence>